<name>A0A0F9CKQ3_9ZZZZ</name>
<comment type="caution">
    <text evidence="1">The sequence shown here is derived from an EMBL/GenBank/DDBJ whole genome shotgun (WGS) entry which is preliminary data.</text>
</comment>
<proteinExistence type="predicted"/>
<dbReference type="AlphaFoldDB" id="A0A0F9CKQ3"/>
<organism evidence="1">
    <name type="scientific">marine sediment metagenome</name>
    <dbReference type="NCBI Taxonomy" id="412755"/>
    <lineage>
        <taxon>unclassified sequences</taxon>
        <taxon>metagenomes</taxon>
        <taxon>ecological metagenomes</taxon>
    </lineage>
</organism>
<feature type="non-terminal residue" evidence="1">
    <location>
        <position position="1"/>
    </location>
</feature>
<protein>
    <submittedName>
        <fullName evidence="1">Uncharacterized protein</fullName>
    </submittedName>
</protein>
<evidence type="ECO:0000313" key="1">
    <source>
        <dbReference type="EMBL" id="KKL06261.1"/>
    </source>
</evidence>
<reference evidence="1" key="1">
    <citation type="journal article" date="2015" name="Nature">
        <title>Complex archaea that bridge the gap between prokaryotes and eukaryotes.</title>
        <authorList>
            <person name="Spang A."/>
            <person name="Saw J.H."/>
            <person name="Jorgensen S.L."/>
            <person name="Zaremba-Niedzwiedzka K."/>
            <person name="Martijn J."/>
            <person name="Lind A.E."/>
            <person name="van Eijk R."/>
            <person name="Schleper C."/>
            <person name="Guy L."/>
            <person name="Ettema T.J."/>
        </authorList>
    </citation>
    <scope>NUCLEOTIDE SEQUENCE</scope>
</reference>
<accession>A0A0F9CKQ3</accession>
<gene>
    <name evidence="1" type="ORF">LCGC14_2597810</name>
</gene>
<dbReference type="EMBL" id="LAZR01043781">
    <property type="protein sequence ID" value="KKL06261.1"/>
    <property type="molecule type" value="Genomic_DNA"/>
</dbReference>
<sequence>SGDNNTDGNLECPTCHEKRVGHPEFILCAKCQDSIDMQDIIYDNKSGFGYCKRCYGGVVHDTFVVNEFIALKLIGNKTYIYINGEQISQCMYLLMNIPKTEAQDEECVNIDEFKDKYSSELEVYTNGKANKFGIPPETEFWGHCSNIQAWVENGYNPNVLHSNLAVPLLKLLCFRDVRVFHSLLYHLDEMWKAYKTPARKVFIISLYKELIGECIVYYELGVEDLSNSIFIRALYHLDICNRMDEFIRNVYKHIKNREKHIQEAIFGLIKNEFYWDKEVDRNGMGVYEWETFKRKRSYWERKIYGTDLLYRRWLRHLRNHDVSVKSHVEGYLPYLWAKEGQYWYKLKDESRHGNITILNAYLSEGIEYTKHLDWTYNFCNGWNGSHNLNRYAVRYKDGTIAIRHLVL</sequence>